<gene>
    <name evidence="10" type="ORF">Ga0074812_108300</name>
</gene>
<dbReference type="AlphaFoldDB" id="A0A0S4QN78"/>
<dbReference type="GO" id="GO:0016491">
    <property type="term" value="F:oxidoreductase activity"/>
    <property type="evidence" value="ECO:0007669"/>
    <property type="project" value="UniProtKB-KW"/>
</dbReference>
<dbReference type="EMBL" id="FAOZ01000008">
    <property type="protein sequence ID" value="CUU56772.1"/>
    <property type="molecule type" value="Genomic_DNA"/>
</dbReference>
<dbReference type="InterPro" id="IPR039261">
    <property type="entry name" value="FNR_nucleotide-bd"/>
</dbReference>
<feature type="domain" description="FAD-binding FR-type" evidence="9">
    <location>
        <begin position="5"/>
        <end position="125"/>
    </location>
</feature>
<dbReference type="PANTHER" id="PTHR47354">
    <property type="entry name" value="NADH OXIDOREDUCTASE HCR"/>
    <property type="match status" value="1"/>
</dbReference>
<dbReference type="Proteomes" id="UP000198802">
    <property type="component" value="Unassembled WGS sequence"/>
</dbReference>
<dbReference type="InterPro" id="IPR050415">
    <property type="entry name" value="MRET"/>
</dbReference>
<dbReference type="InterPro" id="IPR036010">
    <property type="entry name" value="2Fe-2S_ferredoxin-like_sf"/>
</dbReference>
<keyword evidence="3" id="KW-0001">2Fe-2S</keyword>
<dbReference type="CDD" id="cd00207">
    <property type="entry name" value="fer2"/>
    <property type="match status" value="1"/>
</dbReference>
<dbReference type="PANTHER" id="PTHR47354:SF1">
    <property type="entry name" value="CARNITINE MONOOXYGENASE REDUCTASE SUBUNIT"/>
    <property type="match status" value="1"/>
</dbReference>
<dbReference type="PROSITE" id="PS51384">
    <property type="entry name" value="FAD_FR"/>
    <property type="match status" value="1"/>
</dbReference>
<keyword evidence="6" id="KW-0408">Iron</keyword>
<comment type="cofactor">
    <cofactor evidence="1">
        <name>FAD</name>
        <dbReference type="ChEBI" id="CHEBI:57692"/>
    </cofactor>
</comment>
<evidence type="ECO:0000259" key="9">
    <source>
        <dbReference type="PROSITE" id="PS51384"/>
    </source>
</evidence>
<keyword evidence="11" id="KW-1185">Reference proteome</keyword>
<proteinExistence type="predicted"/>
<dbReference type="CDD" id="cd06185">
    <property type="entry name" value="PDR_like"/>
    <property type="match status" value="1"/>
</dbReference>
<dbReference type="PROSITE" id="PS51085">
    <property type="entry name" value="2FE2S_FER_2"/>
    <property type="match status" value="1"/>
</dbReference>
<feature type="domain" description="2Fe-2S ferredoxin-type" evidence="8">
    <location>
        <begin position="252"/>
        <end position="337"/>
    </location>
</feature>
<keyword evidence="2" id="KW-0285">Flavoprotein</keyword>
<dbReference type="Gene3D" id="3.40.50.80">
    <property type="entry name" value="Nucleotide-binding domain of ferredoxin-NADP reductase (FNR) module"/>
    <property type="match status" value="1"/>
</dbReference>
<dbReference type="InterPro" id="IPR017938">
    <property type="entry name" value="Riboflavin_synthase-like_b-brl"/>
</dbReference>
<organism evidence="10 11">
    <name type="scientific">Parafrankia irregularis</name>
    <dbReference type="NCBI Taxonomy" id="795642"/>
    <lineage>
        <taxon>Bacteria</taxon>
        <taxon>Bacillati</taxon>
        <taxon>Actinomycetota</taxon>
        <taxon>Actinomycetes</taxon>
        <taxon>Frankiales</taxon>
        <taxon>Frankiaceae</taxon>
        <taxon>Parafrankia</taxon>
    </lineage>
</organism>
<accession>A0A0S4QN78</accession>
<dbReference type="InterPro" id="IPR012675">
    <property type="entry name" value="Beta-grasp_dom_sf"/>
</dbReference>
<dbReference type="GO" id="GO:0046872">
    <property type="term" value="F:metal ion binding"/>
    <property type="evidence" value="ECO:0007669"/>
    <property type="project" value="UniProtKB-KW"/>
</dbReference>
<keyword evidence="4" id="KW-0479">Metal-binding</keyword>
<dbReference type="Gene3D" id="2.40.30.10">
    <property type="entry name" value="Translation factors"/>
    <property type="match status" value="1"/>
</dbReference>
<dbReference type="InterPro" id="IPR006058">
    <property type="entry name" value="2Fe2S_fd_BS"/>
</dbReference>
<dbReference type="PROSITE" id="PS00197">
    <property type="entry name" value="2FE2S_FER_1"/>
    <property type="match status" value="1"/>
</dbReference>
<evidence type="ECO:0000256" key="5">
    <source>
        <dbReference type="ARBA" id="ARBA00023002"/>
    </source>
</evidence>
<evidence type="ECO:0000313" key="10">
    <source>
        <dbReference type="EMBL" id="CUU56772.1"/>
    </source>
</evidence>
<name>A0A0S4QN78_9ACTN</name>
<dbReference type="GO" id="GO:0051537">
    <property type="term" value="F:2 iron, 2 sulfur cluster binding"/>
    <property type="evidence" value="ECO:0007669"/>
    <property type="project" value="UniProtKB-KW"/>
</dbReference>
<evidence type="ECO:0000256" key="7">
    <source>
        <dbReference type="ARBA" id="ARBA00023014"/>
    </source>
</evidence>
<evidence type="ECO:0000256" key="1">
    <source>
        <dbReference type="ARBA" id="ARBA00001974"/>
    </source>
</evidence>
<protein>
    <submittedName>
        <fullName evidence="10">Ferredoxin-NADP reductase</fullName>
    </submittedName>
</protein>
<keyword evidence="7" id="KW-0411">Iron-sulfur</keyword>
<dbReference type="RefSeq" id="WP_091277495.1">
    <property type="nucleotide sequence ID" value="NZ_FAOZ01000008.1"/>
</dbReference>
<evidence type="ECO:0000256" key="2">
    <source>
        <dbReference type="ARBA" id="ARBA00022630"/>
    </source>
</evidence>
<sequence>MRAQEQTEDLVVQQREPVADGVVCLTLARPGGGTVPGWEPGAHIDLLLGPGPGLGAGAEPGSPAGGEEHFVRQYSLCGDPGDPSTLRIAVLRAPGGRGGSAYVHDRIGPGDVVRTRGPRNHFALVDSPQYLFVAGGIGITPIMPMIEKAEAAGAGWTLLYGGRTRSSMAFAAQLADRYGDDRVMIRPEDEFGLLDLAGFLGAPRDGVAIYCCGPEPLLAALEQQAGPWPAGTLHLERFSPKEIADAPAAGEFVVELARSGTAVTVPADRSIVDALADAGVQVPTSCREGTCGTCETAVVSGVPDHRDSLLTEDEREGGTVLMPCVSRALSPVLVLDL</sequence>
<evidence type="ECO:0000313" key="11">
    <source>
        <dbReference type="Proteomes" id="UP000198802"/>
    </source>
</evidence>
<keyword evidence="5" id="KW-0560">Oxidoreductase</keyword>
<evidence type="ECO:0000259" key="8">
    <source>
        <dbReference type="PROSITE" id="PS51085"/>
    </source>
</evidence>
<dbReference type="SUPFAM" id="SSF54292">
    <property type="entry name" value="2Fe-2S ferredoxin-like"/>
    <property type="match status" value="1"/>
</dbReference>
<evidence type="ECO:0000256" key="4">
    <source>
        <dbReference type="ARBA" id="ARBA00022723"/>
    </source>
</evidence>
<reference evidence="11" key="1">
    <citation type="submission" date="2015-11" db="EMBL/GenBank/DDBJ databases">
        <authorList>
            <person name="Varghese N."/>
        </authorList>
    </citation>
    <scope>NUCLEOTIDE SEQUENCE [LARGE SCALE GENOMIC DNA]</scope>
    <source>
        <strain evidence="11">DSM 45899</strain>
    </source>
</reference>
<evidence type="ECO:0000256" key="3">
    <source>
        <dbReference type="ARBA" id="ARBA00022714"/>
    </source>
</evidence>
<dbReference type="SUPFAM" id="SSF63380">
    <property type="entry name" value="Riboflavin synthase domain-like"/>
    <property type="match status" value="1"/>
</dbReference>
<dbReference type="InterPro" id="IPR001041">
    <property type="entry name" value="2Fe-2S_ferredoxin-type"/>
</dbReference>
<dbReference type="SUPFAM" id="SSF52343">
    <property type="entry name" value="Ferredoxin reductase-like, C-terminal NADP-linked domain"/>
    <property type="match status" value="1"/>
</dbReference>
<dbReference type="Pfam" id="PF00111">
    <property type="entry name" value="Fer2"/>
    <property type="match status" value="1"/>
</dbReference>
<evidence type="ECO:0000256" key="6">
    <source>
        <dbReference type="ARBA" id="ARBA00023004"/>
    </source>
</evidence>
<dbReference type="Gene3D" id="3.10.20.30">
    <property type="match status" value="1"/>
</dbReference>
<dbReference type="InterPro" id="IPR017927">
    <property type="entry name" value="FAD-bd_FR_type"/>
</dbReference>